<feature type="compositionally biased region" description="Polar residues" evidence="1">
    <location>
        <begin position="49"/>
        <end position="60"/>
    </location>
</feature>
<feature type="chain" id="PRO_5039364084" description="PKD domain-containing protein" evidence="2">
    <location>
        <begin position="20"/>
        <end position="413"/>
    </location>
</feature>
<dbReference type="SMART" id="SM00089">
    <property type="entry name" value="PKD"/>
    <property type="match status" value="1"/>
</dbReference>
<dbReference type="STRING" id="113562.SAMN04489716_7565"/>
<evidence type="ECO:0000256" key="1">
    <source>
        <dbReference type="SAM" id="MobiDB-lite"/>
    </source>
</evidence>
<keyword evidence="5" id="KW-1185">Reference proteome</keyword>
<proteinExistence type="predicted"/>
<gene>
    <name evidence="4" type="ORF">SAMN04489716_7565</name>
</gene>
<feature type="compositionally biased region" description="Low complexity" evidence="1">
    <location>
        <begin position="68"/>
        <end position="102"/>
    </location>
</feature>
<dbReference type="GO" id="GO:0005975">
    <property type="term" value="P:carbohydrate metabolic process"/>
    <property type="evidence" value="ECO:0007669"/>
    <property type="project" value="UniProtKB-ARBA"/>
</dbReference>
<dbReference type="Proteomes" id="UP000198688">
    <property type="component" value="Chromosome I"/>
</dbReference>
<organism evidence="4 5">
    <name type="scientific">Actinoplanes derwentensis</name>
    <dbReference type="NCBI Taxonomy" id="113562"/>
    <lineage>
        <taxon>Bacteria</taxon>
        <taxon>Bacillati</taxon>
        <taxon>Actinomycetota</taxon>
        <taxon>Actinomycetes</taxon>
        <taxon>Micromonosporales</taxon>
        <taxon>Micromonosporaceae</taxon>
        <taxon>Actinoplanes</taxon>
    </lineage>
</organism>
<dbReference type="InterPro" id="IPR022409">
    <property type="entry name" value="PKD/Chitinase_dom"/>
</dbReference>
<feature type="region of interest" description="Disordered" evidence="1">
    <location>
        <begin position="28"/>
        <end position="110"/>
    </location>
</feature>
<evidence type="ECO:0000313" key="4">
    <source>
        <dbReference type="EMBL" id="SDT76261.1"/>
    </source>
</evidence>
<keyword evidence="2" id="KW-0732">Signal</keyword>
<feature type="domain" description="PKD" evidence="3">
    <location>
        <begin position="134"/>
        <end position="187"/>
    </location>
</feature>
<evidence type="ECO:0000313" key="5">
    <source>
        <dbReference type="Proteomes" id="UP000198688"/>
    </source>
</evidence>
<sequence>MKPRLAALMAAALSGVVVAAGVVSTTPAAAVSTHMNLRADESGEPSDSAEPSESGDTSTAPDPEQTEPSASPSSSAPSPEPSNGPSSGSPGSSSGSPSAVPGDVTPPTGTFRLNATGLWLGQQVRFEQRAGEFSTDTVSRVINWGDGSTTPLPAGTTAATKQYGRVGSYPVTVVLTDRAGNRSSITAKTVRVTTPAGKWALSRTKVYQGVPFSVNVPAVPSGATRILIDWSNGKTVQYTARKGAFTNDILYKPGTSTRISGTQTVRISFGNANGWSAYQGVGRINVLADRTRPSLTITKPSAPSRIASWKTVRGTVADKGSGAPYVWLTVARSTSAGRFYCLTPARKWKRYTTDAQFWDYCAKDGVRVTASKGKWSMKVPAGATKGQFLVYAWTYDWADNLTQKSRQAALTRS</sequence>
<dbReference type="InterPro" id="IPR000601">
    <property type="entry name" value="PKD_dom"/>
</dbReference>
<name>A0A1H2D0K9_9ACTN</name>
<dbReference type="InterPro" id="IPR035986">
    <property type="entry name" value="PKD_dom_sf"/>
</dbReference>
<evidence type="ECO:0000259" key="3">
    <source>
        <dbReference type="PROSITE" id="PS50093"/>
    </source>
</evidence>
<protein>
    <recommendedName>
        <fullName evidence="3">PKD domain-containing protein</fullName>
    </recommendedName>
</protein>
<dbReference type="Gene3D" id="2.60.40.10">
    <property type="entry name" value="Immunoglobulins"/>
    <property type="match status" value="1"/>
</dbReference>
<dbReference type="RefSeq" id="WP_157751966.1">
    <property type="nucleotide sequence ID" value="NZ_BOMJ01000026.1"/>
</dbReference>
<dbReference type="Pfam" id="PF00801">
    <property type="entry name" value="PKD"/>
    <property type="match status" value="1"/>
</dbReference>
<dbReference type="EMBL" id="LT629758">
    <property type="protein sequence ID" value="SDT76261.1"/>
    <property type="molecule type" value="Genomic_DNA"/>
</dbReference>
<accession>A0A1H2D0K9</accession>
<dbReference type="InterPro" id="IPR013783">
    <property type="entry name" value="Ig-like_fold"/>
</dbReference>
<dbReference type="AlphaFoldDB" id="A0A1H2D0K9"/>
<evidence type="ECO:0000256" key="2">
    <source>
        <dbReference type="SAM" id="SignalP"/>
    </source>
</evidence>
<dbReference type="SUPFAM" id="SSF49299">
    <property type="entry name" value="PKD domain"/>
    <property type="match status" value="1"/>
</dbReference>
<dbReference type="OrthoDB" id="3288201at2"/>
<reference evidence="4 5" key="1">
    <citation type="submission" date="2016-10" db="EMBL/GenBank/DDBJ databases">
        <authorList>
            <person name="de Groot N.N."/>
        </authorList>
    </citation>
    <scope>NUCLEOTIDE SEQUENCE [LARGE SCALE GENOMIC DNA]</scope>
    <source>
        <strain evidence="4 5">DSM 43941</strain>
    </source>
</reference>
<dbReference type="PROSITE" id="PS50093">
    <property type="entry name" value="PKD"/>
    <property type="match status" value="1"/>
</dbReference>
<feature type="signal peptide" evidence="2">
    <location>
        <begin position="1"/>
        <end position="19"/>
    </location>
</feature>